<dbReference type="Proteomes" id="UP000282613">
    <property type="component" value="Unassembled WGS sequence"/>
</dbReference>
<organism evidence="4">
    <name type="scientific">Taenia asiatica</name>
    <name type="common">Asian tapeworm</name>
    <dbReference type="NCBI Taxonomy" id="60517"/>
    <lineage>
        <taxon>Eukaryota</taxon>
        <taxon>Metazoa</taxon>
        <taxon>Spiralia</taxon>
        <taxon>Lophotrochozoa</taxon>
        <taxon>Platyhelminthes</taxon>
        <taxon>Cestoda</taxon>
        <taxon>Eucestoda</taxon>
        <taxon>Cyclophyllidea</taxon>
        <taxon>Taeniidae</taxon>
        <taxon>Taenia</taxon>
    </lineage>
</organism>
<keyword evidence="3" id="KW-1185">Reference proteome</keyword>
<sequence>MVKYQTYFRLSSNGLFAEEVRRLLPQPAGGLVDVLPLNRRPQLDPPDQSFALILSPGSQSGRALDYTTPTGHRSKGNDLP</sequence>
<evidence type="ECO:0000313" key="3">
    <source>
        <dbReference type="Proteomes" id="UP000282613"/>
    </source>
</evidence>
<dbReference type="WBParaSite" id="TASK_0000561901-mRNA-1">
    <property type="protein sequence ID" value="TASK_0000561901-mRNA-1"/>
    <property type="gene ID" value="TASK_0000561901"/>
</dbReference>
<dbReference type="EMBL" id="UYRS01018429">
    <property type="protein sequence ID" value="VDK35361.1"/>
    <property type="molecule type" value="Genomic_DNA"/>
</dbReference>
<dbReference type="AlphaFoldDB" id="A0A0R3W627"/>
<accession>A0A0R3W627</accession>
<gene>
    <name evidence="2" type="ORF">TASK_LOCUS5620</name>
</gene>
<feature type="compositionally biased region" description="Polar residues" evidence="1">
    <location>
        <begin position="56"/>
        <end position="71"/>
    </location>
</feature>
<reference evidence="2 3" key="2">
    <citation type="submission" date="2018-11" db="EMBL/GenBank/DDBJ databases">
        <authorList>
            <consortium name="Pathogen Informatics"/>
        </authorList>
    </citation>
    <scope>NUCLEOTIDE SEQUENCE [LARGE SCALE GENOMIC DNA]</scope>
</reference>
<name>A0A0R3W627_TAEAS</name>
<evidence type="ECO:0000313" key="2">
    <source>
        <dbReference type="EMBL" id="VDK35361.1"/>
    </source>
</evidence>
<protein>
    <submittedName>
        <fullName evidence="4">Type II toxin-antitoxin system RelE/ParE family toxin</fullName>
    </submittedName>
</protein>
<evidence type="ECO:0000313" key="4">
    <source>
        <dbReference type="WBParaSite" id="TASK_0000561901-mRNA-1"/>
    </source>
</evidence>
<evidence type="ECO:0000256" key="1">
    <source>
        <dbReference type="SAM" id="MobiDB-lite"/>
    </source>
</evidence>
<reference evidence="4" key="1">
    <citation type="submission" date="2017-02" db="UniProtKB">
        <authorList>
            <consortium name="WormBaseParasite"/>
        </authorList>
    </citation>
    <scope>IDENTIFICATION</scope>
</reference>
<feature type="region of interest" description="Disordered" evidence="1">
    <location>
        <begin position="54"/>
        <end position="80"/>
    </location>
</feature>
<proteinExistence type="predicted"/>